<proteinExistence type="predicted"/>
<keyword evidence="2" id="KW-0472">Membrane</keyword>
<reference evidence="4 5" key="1">
    <citation type="submission" date="2020-07" db="EMBL/GenBank/DDBJ databases">
        <title>Sequencing the genomes of 1000 actinobacteria strains.</title>
        <authorList>
            <person name="Klenk H.-P."/>
        </authorList>
    </citation>
    <scope>NUCLEOTIDE SEQUENCE [LARGE SCALE GENOMIC DNA]</scope>
    <source>
        <strain evidence="4 5">DSM 17380</strain>
    </source>
</reference>
<dbReference type="PANTHER" id="PTHR21180:SF32">
    <property type="entry name" value="ENDONUCLEASE_EXONUCLEASE_PHOSPHATASE FAMILY DOMAIN-CONTAINING PROTEIN 1"/>
    <property type="match status" value="1"/>
</dbReference>
<dbReference type="SMART" id="SM00278">
    <property type="entry name" value="HhH1"/>
    <property type="match status" value="2"/>
</dbReference>
<dbReference type="EMBL" id="JACCBD010000001">
    <property type="protein sequence ID" value="NYD26969.1"/>
    <property type="molecule type" value="Genomic_DNA"/>
</dbReference>
<dbReference type="RefSeq" id="WP_237463471.1">
    <property type="nucleotide sequence ID" value="NZ_BAAALZ010000001.1"/>
</dbReference>
<comment type="caution">
    <text evidence="4">The sequence shown here is derived from an EMBL/GenBank/DDBJ whole genome shotgun (WGS) entry which is preliminary data.</text>
</comment>
<dbReference type="GO" id="GO:0003677">
    <property type="term" value="F:DNA binding"/>
    <property type="evidence" value="ECO:0007669"/>
    <property type="project" value="InterPro"/>
</dbReference>
<dbReference type="GO" id="GO:0006281">
    <property type="term" value="P:DNA repair"/>
    <property type="evidence" value="ECO:0007669"/>
    <property type="project" value="InterPro"/>
</dbReference>
<feature type="compositionally biased region" description="Basic and acidic residues" evidence="1">
    <location>
        <begin position="34"/>
        <end position="52"/>
    </location>
</feature>
<accession>A0A852R981</accession>
<keyword evidence="2" id="KW-0812">Transmembrane</keyword>
<dbReference type="SUPFAM" id="SSF47781">
    <property type="entry name" value="RuvA domain 2-like"/>
    <property type="match status" value="1"/>
</dbReference>
<evidence type="ECO:0000259" key="3">
    <source>
        <dbReference type="SMART" id="SM00278"/>
    </source>
</evidence>
<feature type="domain" description="Helix-hairpin-helix DNA-binding motif class 1" evidence="3">
    <location>
        <begin position="266"/>
        <end position="285"/>
    </location>
</feature>
<dbReference type="InterPro" id="IPR051675">
    <property type="entry name" value="Endo/Exo/Phosphatase_dom_1"/>
</dbReference>
<feature type="domain" description="Helix-hairpin-helix DNA-binding motif class 1" evidence="3">
    <location>
        <begin position="296"/>
        <end position="315"/>
    </location>
</feature>
<dbReference type="InterPro" id="IPR003583">
    <property type="entry name" value="Hlx-hairpin-Hlx_DNA-bd_motif"/>
</dbReference>
<organism evidence="4 5">
    <name type="scientific">Leucobacter aridicollis</name>
    <dbReference type="NCBI Taxonomy" id="283878"/>
    <lineage>
        <taxon>Bacteria</taxon>
        <taxon>Bacillati</taxon>
        <taxon>Actinomycetota</taxon>
        <taxon>Actinomycetes</taxon>
        <taxon>Micrococcales</taxon>
        <taxon>Microbacteriaceae</taxon>
        <taxon>Leucobacter</taxon>
    </lineage>
</organism>
<dbReference type="GO" id="GO:0015627">
    <property type="term" value="C:type II protein secretion system complex"/>
    <property type="evidence" value="ECO:0007669"/>
    <property type="project" value="TreeGrafter"/>
</dbReference>
<dbReference type="InterPro" id="IPR004509">
    <property type="entry name" value="Competence_ComEA_HhH"/>
</dbReference>
<feature type="compositionally biased region" description="Pro residues" evidence="1">
    <location>
        <begin position="1"/>
        <end position="16"/>
    </location>
</feature>
<dbReference type="InterPro" id="IPR019554">
    <property type="entry name" value="Soluble_ligand-bd"/>
</dbReference>
<evidence type="ECO:0000313" key="5">
    <source>
        <dbReference type="Proteomes" id="UP000586095"/>
    </source>
</evidence>
<dbReference type="Gene3D" id="1.10.150.320">
    <property type="entry name" value="Photosystem II 12 kDa extrinsic protein"/>
    <property type="match status" value="1"/>
</dbReference>
<feature type="region of interest" description="Disordered" evidence="1">
    <location>
        <begin position="235"/>
        <end position="257"/>
    </location>
</feature>
<keyword evidence="2" id="KW-1133">Transmembrane helix</keyword>
<feature type="compositionally biased region" description="Gly residues" evidence="1">
    <location>
        <begin position="236"/>
        <end position="248"/>
    </location>
</feature>
<evidence type="ECO:0000313" key="4">
    <source>
        <dbReference type="EMBL" id="NYD26969.1"/>
    </source>
</evidence>
<feature type="compositionally biased region" description="Basic and acidic residues" evidence="1">
    <location>
        <begin position="58"/>
        <end position="71"/>
    </location>
</feature>
<dbReference type="Proteomes" id="UP000586095">
    <property type="component" value="Unassembled WGS sequence"/>
</dbReference>
<feature type="region of interest" description="Disordered" evidence="1">
    <location>
        <begin position="124"/>
        <end position="159"/>
    </location>
</feature>
<gene>
    <name evidence="4" type="ORF">BJ960_001772</name>
</gene>
<name>A0A852R981_9MICO</name>
<dbReference type="PANTHER" id="PTHR21180">
    <property type="entry name" value="ENDONUCLEASE/EXONUCLEASE/PHOSPHATASE FAMILY DOMAIN-CONTAINING PROTEIN 1"/>
    <property type="match status" value="1"/>
</dbReference>
<dbReference type="NCBIfam" id="TIGR00426">
    <property type="entry name" value="competence protein ComEA helix-hairpin-helix repeat region"/>
    <property type="match status" value="1"/>
</dbReference>
<dbReference type="InterPro" id="IPR010994">
    <property type="entry name" value="RuvA_2-like"/>
</dbReference>
<dbReference type="Pfam" id="PF10531">
    <property type="entry name" value="SLBB"/>
    <property type="match status" value="1"/>
</dbReference>
<feature type="transmembrane region" description="Helical" evidence="2">
    <location>
        <begin position="92"/>
        <end position="114"/>
    </location>
</feature>
<protein>
    <submittedName>
        <fullName evidence="4">Competence protein ComEA</fullName>
    </submittedName>
</protein>
<sequence>MTPDTRPVPVPPPPRGPLRRHPVAPAPEPARGGEAARQDAPRLEVSRDHQWEEPAAGRWREEPGDRPGSEPLRWEAAESVAARLKRALSMPVLASVGVFVVAIGITAAVLIRGLGGTGTFTSPPLAGAEVESDPAREDAAADAGDGGGSGAGAAADAGAAGAGGQGESLVVHVVGEVVTPGVIELDPGSRVLDALTAAGGPTEKAELAALNLARPVADGEQILVVDAEGAERLGSGAPGAGAAPGGAAGSTPPGGAPINVNTAGADELTQLPGVGPAIAQRIIDWREANGRFADVDQLLEVSGIGSKTLDKFRDRVAV</sequence>
<evidence type="ECO:0000256" key="2">
    <source>
        <dbReference type="SAM" id="Phobius"/>
    </source>
</evidence>
<dbReference type="GO" id="GO:0015628">
    <property type="term" value="P:protein secretion by the type II secretion system"/>
    <property type="evidence" value="ECO:0007669"/>
    <property type="project" value="TreeGrafter"/>
</dbReference>
<keyword evidence="5" id="KW-1185">Reference proteome</keyword>
<feature type="region of interest" description="Disordered" evidence="1">
    <location>
        <begin position="1"/>
        <end position="71"/>
    </location>
</feature>
<evidence type="ECO:0000256" key="1">
    <source>
        <dbReference type="SAM" id="MobiDB-lite"/>
    </source>
</evidence>
<dbReference type="Gene3D" id="3.10.560.10">
    <property type="entry name" value="Outer membrane lipoprotein wza domain like"/>
    <property type="match status" value="1"/>
</dbReference>
<dbReference type="AlphaFoldDB" id="A0A852R981"/>
<dbReference type="Pfam" id="PF12836">
    <property type="entry name" value="HHH_3"/>
    <property type="match status" value="1"/>
</dbReference>